<keyword evidence="3" id="KW-1185">Reference proteome</keyword>
<feature type="transmembrane region" description="Helical" evidence="1">
    <location>
        <begin position="7"/>
        <end position="28"/>
    </location>
</feature>
<dbReference type="RefSeq" id="WP_177167465.1">
    <property type="nucleotide sequence ID" value="NZ_FNWU01000003.1"/>
</dbReference>
<dbReference type="EMBL" id="FNWU01000003">
    <property type="protein sequence ID" value="SEH50261.1"/>
    <property type="molecule type" value="Genomic_DNA"/>
</dbReference>
<protein>
    <submittedName>
        <fullName evidence="2">Uncharacterized protein</fullName>
    </submittedName>
</protein>
<gene>
    <name evidence="2" type="ORF">SAMN05192561_103198</name>
</gene>
<evidence type="ECO:0000313" key="3">
    <source>
        <dbReference type="Proteomes" id="UP000199215"/>
    </source>
</evidence>
<dbReference type="Proteomes" id="UP000199215">
    <property type="component" value="Unassembled WGS sequence"/>
</dbReference>
<sequence length="48" mass="4990">MQELITAATVAAGVAVVGMTIVMLWFVWDSRNDEVHAPGNGDSDGDAA</sequence>
<name>A0A1H6IRN6_9EURY</name>
<evidence type="ECO:0000256" key="1">
    <source>
        <dbReference type="SAM" id="Phobius"/>
    </source>
</evidence>
<dbReference type="AlphaFoldDB" id="A0A1H6IRN6"/>
<organism evidence="2 3">
    <name type="scientific">Halopenitus malekzadehii</name>
    <dbReference type="NCBI Taxonomy" id="1267564"/>
    <lineage>
        <taxon>Archaea</taxon>
        <taxon>Methanobacteriati</taxon>
        <taxon>Methanobacteriota</taxon>
        <taxon>Stenosarchaea group</taxon>
        <taxon>Halobacteria</taxon>
        <taxon>Halobacteriales</taxon>
        <taxon>Haloferacaceae</taxon>
        <taxon>Halopenitus</taxon>
    </lineage>
</organism>
<proteinExistence type="predicted"/>
<keyword evidence="1" id="KW-1133">Transmembrane helix</keyword>
<accession>A0A1H6IRN6</accession>
<reference evidence="2 3" key="1">
    <citation type="submission" date="2016-10" db="EMBL/GenBank/DDBJ databases">
        <authorList>
            <person name="de Groot N.N."/>
        </authorList>
    </citation>
    <scope>NUCLEOTIDE SEQUENCE [LARGE SCALE GENOMIC DNA]</scope>
    <source>
        <strain evidence="2 3">IBRC-M10418</strain>
    </source>
</reference>
<keyword evidence="1" id="KW-0812">Transmembrane</keyword>
<evidence type="ECO:0000313" key="2">
    <source>
        <dbReference type="EMBL" id="SEH50261.1"/>
    </source>
</evidence>
<keyword evidence="1" id="KW-0472">Membrane</keyword>